<dbReference type="Proteomes" id="UP001281410">
    <property type="component" value="Unassembled WGS sequence"/>
</dbReference>
<accession>A0AAE0EBN5</accession>
<organism evidence="1 2">
    <name type="scientific">Dipteronia sinensis</name>
    <dbReference type="NCBI Taxonomy" id="43782"/>
    <lineage>
        <taxon>Eukaryota</taxon>
        <taxon>Viridiplantae</taxon>
        <taxon>Streptophyta</taxon>
        <taxon>Embryophyta</taxon>
        <taxon>Tracheophyta</taxon>
        <taxon>Spermatophyta</taxon>
        <taxon>Magnoliopsida</taxon>
        <taxon>eudicotyledons</taxon>
        <taxon>Gunneridae</taxon>
        <taxon>Pentapetalae</taxon>
        <taxon>rosids</taxon>
        <taxon>malvids</taxon>
        <taxon>Sapindales</taxon>
        <taxon>Sapindaceae</taxon>
        <taxon>Hippocastanoideae</taxon>
        <taxon>Acereae</taxon>
        <taxon>Dipteronia</taxon>
    </lineage>
</organism>
<gene>
    <name evidence="1" type="ORF">Dsin_008987</name>
</gene>
<evidence type="ECO:0000313" key="2">
    <source>
        <dbReference type="Proteomes" id="UP001281410"/>
    </source>
</evidence>
<reference evidence="1" key="1">
    <citation type="journal article" date="2023" name="Plant J.">
        <title>Genome sequences and population genomics provide insights into the demographic history, inbreeding, and mutation load of two 'living fossil' tree species of Dipteronia.</title>
        <authorList>
            <person name="Feng Y."/>
            <person name="Comes H.P."/>
            <person name="Chen J."/>
            <person name="Zhu S."/>
            <person name="Lu R."/>
            <person name="Zhang X."/>
            <person name="Li P."/>
            <person name="Qiu J."/>
            <person name="Olsen K.M."/>
            <person name="Qiu Y."/>
        </authorList>
    </citation>
    <scope>NUCLEOTIDE SEQUENCE</scope>
    <source>
        <strain evidence="1">NBL</strain>
    </source>
</reference>
<sequence length="281" mass="32501">MAVTTCVLCNSHLESHAYLFFECLFSRAIWTQLMNICGSPWNGLCWNAFIDWASTHWRGNSPTIVANKLCPGVAVYHIWRERNFSIFEGTQKTSSVVARSIIDTIRCRLSSFNLKNHPIIAFNWNMIAGLRNYQIKKKSLNEERWKEFHKFLAGGNIHHTSRTLNLSHRYMQGQYLVDVVAQHPQDKKVWLVQNGFVKTLEMHRSHDMVGLPHIIINSNNNLTMNADIYLRINFYSCPSKWVPYTISQVRILPPYHYICFIQDGDATTICIPNIGEPILDS</sequence>
<proteinExistence type="predicted"/>
<keyword evidence="2" id="KW-1185">Reference proteome</keyword>
<name>A0AAE0EBN5_9ROSI</name>
<dbReference type="EMBL" id="JANJYJ010000003">
    <property type="protein sequence ID" value="KAK3221962.1"/>
    <property type="molecule type" value="Genomic_DNA"/>
</dbReference>
<protein>
    <recommendedName>
        <fullName evidence="3">Reverse transcriptase zinc-binding domain-containing protein</fullName>
    </recommendedName>
</protein>
<evidence type="ECO:0008006" key="3">
    <source>
        <dbReference type="Google" id="ProtNLM"/>
    </source>
</evidence>
<comment type="caution">
    <text evidence="1">The sequence shown here is derived from an EMBL/GenBank/DDBJ whole genome shotgun (WGS) entry which is preliminary data.</text>
</comment>
<evidence type="ECO:0000313" key="1">
    <source>
        <dbReference type="EMBL" id="KAK3221962.1"/>
    </source>
</evidence>
<dbReference type="AlphaFoldDB" id="A0AAE0EBN5"/>